<name>A0A3M6UI89_POCDA</name>
<dbReference type="EMBL" id="RCHS01001517">
    <property type="protein sequence ID" value="RMX53078.1"/>
    <property type="molecule type" value="Genomic_DNA"/>
</dbReference>
<gene>
    <name evidence="3" type="ORF">pdam_00025463</name>
</gene>
<keyword evidence="1" id="KW-1015">Disulfide bond</keyword>
<protein>
    <recommendedName>
        <fullName evidence="2">C-type lectin domain-containing protein</fullName>
    </recommendedName>
</protein>
<dbReference type="AlphaFoldDB" id="A0A3M6UI89"/>
<proteinExistence type="predicted"/>
<evidence type="ECO:0000259" key="2">
    <source>
        <dbReference type="PROSITE" id="PS50041"/>
    </source>
</evidence>
<feature type="domain" description="C-type lectin" evidence="2">
    <location>
        <begin position="41"/>
        <end position="155"/>
    </location>
</feature>
<dbReference type="PANTHER" id="PTHR22803">
    <property type="entry name" value="MANNOSE, PHOSPHOLIPASE, LECTIN RECEPTOR RELATED"/>
    <property type="match status" value="1"/>
</dbReference>
<reference evidence="3 4" key="1">
    <citation type="journal article" date="2018" name="Sci. Rep.">
        <title>Comparative analysis of the Pocillopora damicornis genome highlights role of immune system in coral evolution.</title>
        <authorList>
            <person name="Cunning R."/>
            <person name="Bay R.A."/>
            <person name="Gillette P."/>
            <person name="Baker A.C."/>
            <person name="Traylor-Knowles N."/>
        </authorList>
    </citation>
    <scope>NUCLEOTIDE SEQUENCE [LARGE SCALE GENOMIC DNA]</scope>
    <source>
        <strain evidence="3">RSMAS</strain>
        <tissue evidence="3">Whole animal</tissue>
    </source>
</reference>
<sequence length="159" mass="18488">FITNTSFRMCVKELFIQRFDPLTVSYAVLPEDICQDNWTYYNGYCYRKVLSCDSWENSQETCASLDANLPSIHSQEENVFVQSLHGSTQSWLGLSDNFTEGSFVWSDETPLDFHYWAEGQPNNLHNQDCVHTLGFFNEFTWNDVNCTDCHGFTCKRGWC</sequence>
<dbReference type="InterPro" id="IPR001304">
    <property type="entry name" value="C-type_lectin-like"/>
</dbReference>
<dbReference type="Gene3D" id="3.10.100.10">
    <property type="entry name" value="Mannose-Binding Protein A, subunit A"/>
    <property type="match status" value="1"/>
</dbReference>
<dbReference type="Proteomes" id="UP000275408">
    <property type="component" value="Unassembled WGS sequence"/>
</dbReference>
<evidence type="ECO:0000256" key="1">
    <source>
        <dbReference type="ARBA" id="ARBA00023157"/>
    </source>
</evidence>
<dbReference type="InterPro" id="IPR016187">
    <property type="entry name" value="CTDL_fold"/>
</dbReference>
<dbReference type="OrthoDB" id="5971029at2759"/>
<evidence type="ECO:0000313" key="4">
    <source>
        <dbReference type="Proteomes" id="UP000275408"/>
    </source>
</evidence>
<organism evidence="3 4">
    <name type="scientific">Pocillopora damicornis</name>
    <name type="common">Cauliflower coral</name>
    <name type="synonym">Millepora damicornis</name>
    <dbReference type="NCBI Taxonomy" id="46731"/>
    <lineage>
        <taxon>Eukaryota</taxon>
        <taxon>Metazoa</taxon>
        <taxon>Cnidaria</taxon>
        <taxon>Anthozoa</taxon>
        <taxon>Hexacorallia</taxon>
        <taxon>Scleractinia</taxon>
        <taxon>Astrocoeniina</taxon>
        <taxon>Pocilloporidae</taxon>
        <taxon>Pocillopora</taxon>
    </lineage>
</organism>
<evidence type="ECO:0000313" key="3">
    <source>
        <dbReference type="EMBL" id="RMX53078.1"/>
    </source>
</evidence>
<dbReference type="Pfam" id="PF00059">
    <property type="entry name" value="Lectin_C"/>
    <property type="match status" value="1"/>
</dbReference>
<feature type="non-terminal residue" evidence="3">
    <location>
        <position position="1"/>
    </location>
</feature>
<keyword evidence="4" id="KW-1185">Reference proteome</keyword>
<accession>A0A3M6UI89</accession>
<dbReference type="SMART" id="SM00034">
    <property type="entry name" value="CLECT"/>
    <property type="match status" value="1"/>
</dbReference>
<dbReference type="InterPro" id="IPR016186">
    <property type="entry name" value="C-type_lectin-like/link_sf"/>
</dbReference>
<comment type="caution">
    <text evidence="3">The sequence shown here is derived from an EMBL/GenBank/DDBJ whole genome shotgun (WGS) entry which is preliminary data.</text>
</comment>
<dbReference type="InterPro" id="IPR018378">
    <property type="entry name" value="C-type_lectin_CS"/>
</dbReference>
<dbReference type="InterPro" id="IPR050111">
    <property type="entry name" value="C-type_lectin/snaclec_domain"/>
</dbReference>
<dbReference type="PROSITE" id="PS50041">
    <property type="entry name" value="C_TYPE_LECTIN_2"/>
    <property type="match status" value="1"/>
</dbReference>
<dbReference type="SUPFAM" id="SSF56436">
    <property type="entry name" value="C-type lectin-like"/>
    <property type="match status" value="1"/>
</dbReference>
<dbReference type="PROSITE" id="PS00615">
    <property type="entry name" value="C_TYPE_LECTIN_1"/>
    <property type="match status" value="1"/>
</dbReference>